<comment type="caution">
    <text evidence="1">The sequence shown here is derived from an EMBL/GenBank/DDBJ whole genome shotgun (WGS) entry which is preliminary data.</text>
</comment>
<dbReference type="EMBL" id="CAJVQC010036509">
    <property type="protein sequence ID" value="CAG8761503.1"/>
    <property type="molecule type" value="Genomic_DNA"/>
</dbReference>
<accession>A0ACA9QTY9</accession>
<keyword evidence="2" id="KW-1185">Reference proteome</keyword>
<evidence type="ECO:0000313" key="1">
    <source>
        <dbReference type="EMBL" id="CAG8761503.1"/>
    </source>
</evidence>
<evidence type="ECO:0000313" key="2">
    <source>
        <dbReference type="Proteomes" id="UP000789920"/>
    </source>
</evidence>
<gene>
    <name evidence="1" type="ORF">RPERSI_LOCUS15282</name>
</gene>
<proteinExistence type="predicted"/>
<protein>
    <submittedName>
        <fullName evidence="1">3180_t:CDS:1</fullName>
    </submittedName>
</protein>
<reference evidence="1" key="1">
    <citation type="submission" date="2021-06" db="EMBL/GenBank/DDBJ databases">
        <authorList>
            <person name="Kallberg Y."/>
            <person name="Tangrot J."/>
            <person name="Rosling A."/>
        </authorList>
    </citation>
    <scope>NUCLEOTIDE SEQUENCE</scope>
    <source>
        <strain evidence="1">MA461A</strain>
    </source>
</reference>
<sequence>DKILSLLSSDEIISLFLGDKITPLSPDDEIMGSVDQQSFLLAENTVFIKFLQELDPVIISYITKHFRLGLVKRVTTNNTANILAMGCVLKEKMNNEFRNQNVQHFHCGAHVLNIIVEEEIKSISKEISKAWEFSMKL</sequence>
<dbReference type="Proteomes" id="UP000789920">
    <property type="component" value="Unassembled WGS sequence"/>
</dbReference>
<organism evidence="1 2">
    <name type="scientific">Racocetra persica</name>
    <dbReference type="NCBI Taxonomy" id="160502"/>
    <lineage>
        <taxon>Eukaryota</taxon>
        <taxon>Fungi</taxon>
        <taxon>Fungi incertae sedis</taxon>
        <taxon>Mucoromycota</taxon>
        <taxon>Glomeromycotina</taxon>
        <taxon>Glomeromycetes</taxon>
        <taxon>Diversisporales</taxon>
        <taxon>Gigasporaceae</taxon>
        <taxon>Racocetra</taxon>
    </lineage>
</organism>
<name>A0ACA9QTY9_9GLOM</name>
<feature type="non-terminal residue" evidence="1">
    <location>
        <position position="1"/>
    </location>
</feature>